<comment type="caution">
    <text evidence="1">The sequence shown here is derived from an EMBL/GenBank/DDBJ whole genome shotgun (WGS) entry which is preliminary data.</text>
</comment>
<protein>
    <recommendedName>
        <fullName evidence="3">NYN domain-containing protein</fullName>
    </recommendedName>
</protein>
<proteinExistence type="predicted"/>
<dbReference type="EMBL" id="CACVBM020001115">
    <property type="protein sequence ID" value="CAA7032007.1"/>
    <property type="molecule type" value="Genomic_DNA"/>
</dbReference>
<reference evidence="1" key="1">
    <citation type="submission" date="2020-01" db="EMBL/GenBank/DDBJ databases">
        <authorList>
            <person name="Mishra B."/>
        </authorList>
    </citation>
    <scope>NUCLEOTIDE SEQUENCE [LARGE SCALE GENOMIC DNA]</scope>
</reference>
<evidence type="ECO:0000313" key="2">
    <source>
        <dbReference type="Proteomes" id="UP000467841"/>
    </source>
</evidence>
<dbReference type="AlphaFoldDB" id="A0A6D2J4D6"/>
<dbReference type="PANTHER" id="PTHR14379">
    <property type="entry name" value="LIMKAIN B LKAP"/>
    <property type="match status" value="1"/>
</dbReference>
<evidence type="ECO:0000313" key="1">
    <source>
        <dbReference type="EMBL" id="CAA7032007.1"/>
    </source>
</evidence>
<organism evidence="1 2">
    <name type="scientific">Microthlaspi erraticum</name>
    <dbReference type="NCBI Taxonomy" id="1685480"/>
    <lineage>
        <taxon>Eukaryota</taxon>
        <taxon>Viridiplantae</taxon>
        <taxon>Streptophyta</taxon>
        <taxon>Embryophyta</taxon>
        <taxon>Tracheophyta</taxon>
        <taxon>Spermatophyta</taxon>
        <taxon>Magnoliopsida</taxon>
        <taxon>eudicotyledons</taxon>
        <taxon>Gunneridae</taxon>
        <taxon>Pentapetalae</taxon>
        <taxon>rosids</taxon>
        <taxon>malvids</taxon>
        <taxon>Brassicales</taxon>
        <taxon>Brassicaceae</taxon>
        <taxon>Coluteocarpeae</taxon>
        <taxon>Microthlaspi</taxon>
    </lineage>
</organism>
<gene>
    <name evidence="1" type="ORF">MERR_LOCUS19242</name>
</gene>
<sequence length="129" mass="15496">MGEKSIWVYVDGKERWVRDFLKEKTWESRIYFLPGGDDKHARRSRMLHDINLWAMDFPVIYPRPSFLVLVSDQVRDDLYFFSRLEILSMIGYHVFLAAPPNNYRSEDDVEWPAALLDVVYSFEEKKEVW</sequence>
<dbReference type="Proteomes" id="UP000467841">
    <property type="component" value="Unassembled WGS sequence"/>
</dbReference>
<dbReference type="GO" id="GO:0010468">
    <property type="term" value="P:regulation of gene expression"/>
    <property type="evidence" value="ECO:0007669"/>
    <property type="project" value="InterPro"/>
</dbReference>
<name>A0A6D2J4D6_9BRAS</name>
<evidence type="ECO:0008006" key="3">
    <source>
        <dbReference type="Google" id="ProtNLM"/>
    </source>
</evidence>
<dbReference type="PANTHER" id="PTHR14379:SF59">
    <property type="entry name" value="NYN DOMAIN-CONTAINING PROTEIN"/>
    <property type="match status" value="1"/>
</dbReference>
<dbReference type="InterPro" id="IPR024768">
    <property type="entry name" value="Marf1"/>
</dbReference>
<dbReference type="OrthoDB" id="1073369at2759"/>
<keyword evidence="2" id="KW-1185">Reference proteome</keyword>
<accession>A0A6D2J4D6</accession>
<dbReference type="GO" id="GO:0005777">
    <property type="term" value="C:peroxisome"/>
    <property type="evidence" value="ECO:0007669"/>
    <property type="project" value="InterPro"/>
</dbReference>